<organism evidence="8 9">
    <name type="scientific">Cryptolaemus montrouzieri</name>
    <dbReference type="NCBI Taxonomy" id="559131"/>
    <lineage>
        <taxon>Eukaryota</taxon>
        <taxon>Metazoa</taxon>
        <taxon>Ecdysozoa</taxon>
        <taxon>Arthropoda</taxon>
        <taxon>Hexapoda</taxon>
        <taxon>Insecta</taxon>
        <taxon>Pterygota</taxon>
        <taxon>Neoptera</taxon>
        <taxon>Endopterygota</taxon>
        <taxon>Coleoptera</taxon>
        <taxon>Polyphaga</taxon>
        <taxon>Cucujiformia</taxon>
        <taxon>Coccinelloidea</taxon>
        <taxon>Coccinellidae</taxon>
        <taxon>Scymninae</taxon>
        <taxon>Scymnini</taxon>
        <taxon>Cryptolaemus</taxon>
    </lineage>
</organism>
<keyword evidence="4 6" id="KW-0175">Coiled coil</keyword>
<dbReference type="Proteomes" id="UP001516400">
    <property type="component" value="Unassembled WGS sequence"/>
</dbReference>
<proteinExistence type="inferred from homology"/>
<sequence length="529" mass="60884">MMDDEEETETNTGEEDEEMKEVDDMIVRASRELEKVAEENQQLLEILDKPGCLLKESRNDAQIANEGGEDFVDNNVIKQLEEAERQAKDTANVIYELKTRVGELLKKEELTEEETKELGYKNKKLKEQMILFEGRTKKIQYLIEKTNILNTKPTKNSNDISQKVLLDKKGDDSVKSGVCSCCGENIRSSLTNIPSFAKKLSESYTMQEKLASENADLESVRFKLQEELLNKDRTLECLQRELGNLQNEMRLVSRENNVLNDKLKKLQRKEIGQNVKQQKSLDTAVVSTKLQEYSDNTYQLEKQLTDMENDVKCLHEEICAVQQEREHLEQHRKMMCMSRPCITPYLMSPLNTSRHMCVAPFSTSTTLSKGLSGQVLKELSEQYDKLESDLTSKLNETITLKTDYEKLKNLTKEAEQFKRITEDKIKECEKTMNGLKCQNKVPVEQEAQLDSAKKRFGKAQDALREQQLMIKYQKKHLEDVKNKYMEAQHQLEEQKRKINSKIDSIGGGALSLGAQIVTSLQDKLDEVKI</sequence>
<dbReference type="InterPro" id="IPR026099">
    <property type="entry name" value="Odf2-rel"/>
</dbReference>
<dbReference type="PANTHER" id="PTHR23162">
    <property type="entry name" value="OUTER DENSE FIBER OF SPERM TAILS 2"/>
    <property type="match status" value="1"/>
</dbReference>
<evidence type="ECO:0000256" key="4">
    <source>
        <dbReference type="ARBA" id="ARBA00023054"/>
    </source>
</evidence>
<evidence type="ECO:0000256" key="7">
    <source>
        <dbReference type="SAM" id="MobiDB-lite"/>
    </source>
</evidence>
<protein>
    <submittedName>
        <fullName evidence="8">Uncharacterized protein</fullName>
    </submittedName>
</protein>
<keyword evidence="5" id="KW-0206">Cytoskeleton</keyword>
<evidence type="ECO:0000256" key="5">
    <source>
        <dbReference type="ARBA" id="ARBA00023212"/>
    </source>
</evidence>
<feature type="coiled-coil region" evidence="6">
    <location>
        <begin position="474"/>
        <end position="504"/>
    </location>
</feature>
<gene>
    <name evidence="8" type="ORF">HHI36_006566</name>
</gene>
<evidence type="ECO:0000256" key="3">
    <source>
        <dbReference type="ARBA" id="ARBA00022490"/>
    </source>
</evidence>
<keyword evidence="9" id="KW-1185">Reference proteome</keyword>
<accession>A0ABD2NYH8</accession>
<keyword evidence="3" id="KW-0963">Cytoplasm</keyword>
<dbReference type="PANTHER" id="PTHR23162:SF10">
    <property type="entry name" value="FI13205P"/>
    <property type="match status" value="1"/>
</dbReference>
<dbReference type="AlphaFoldDB" id="A0ABD2NYH8"/>
<comment type="caution">
    <text evidence="8">The sequence shown here is derived from an EMBL/GenBank/DDBJ whole genome shotgun (WGS) entry which is preliminary data.</text>
</comment>
<comment type="similarity">
    <text evidence="2">Belongs to the ODF2 family.</text>
</comment>
<reference evidence="8 9" key="1">
    <citation type="journal article" date="2021" name="BMC Biol.">
        <title>Horizontally acquired antibacterial genes associated with adaptive radiation of ladybird beetles.</title>
        <authorList>
            <person name="Li H.S."/>
            <person name="Tang X.F."/>
            <person name="Huang Y.H."/>
            <person name="Xu Z.Y."/>
            <person name="Chen M.L."/>
            <person name="Du X.Y."/>
            <person name="Qiu B.Y."/>
            <person name="Chen P.T."/>
            <person name="Zhang W."/>
            <person name="Slipinski A."/>
            <person name="Escalona H.E."/>
            <person name="Waterhouse R.M."/>
            <person name="Zwick A."/>
            <person name="Pang H."/>
        </authorList>
    </citation>
    <scope>NUCLEOTIDE SEQUENCE [LARGE SCALE GENOMIC DNA]</scope>
    <source>
        <strain evidence="8">SYSU2018</strain>
    </source>
</reference>
<evidence type="ECO:0000313" key="9">
    <source>
        <dbReference type="Proteomes" id="UP001516400"/>
    </source>
</evidence>
<feature type="region of interest" description="Disordered" evidence="7">
    <location>
        <begin position="1"/>
        <end position="22"/>
    </location>
</feature>
<feature type="coiled-coil region" evidence="6">
    <location>
        <begin position="221"/>
        <end position="310"/>
    </location>
</feature>
<feature type="compositionally biased region" description="Acidic residues" evidence="7">
    <location>
        <begin position="1"/>
        <end position="21"/>
    </location>
</feature>
<name>A0ABD2NYH8_9CUCU</name>
<comment type="subcellular location">
    <subcellularLocation>
        <location evidence="1">Cytoplasm</location>
        <location evidence="1">Cytoskeleton</location>
        <location evidence="1">Microtubule organizing center</location>
        <location evidence="1">Centrosome</location>
    </subcellularLocation>
</comment>
<evidence type="ECO:0000313" key="8">
    <source>
        <dbReference type="EMBL" id="KAL3283421.1"/>
    </source>
</evidence>
<dbReference type="EMBL" id="JABFTP020000144">
    <property type="protein sequence ID" value="KAL3283421.1"/>
    <property type="molecule type" value="Genomic_DNA"/>
</dbReference>
<evidence type="ECO:0000256" key="2">
    <source>
        <dbReference type="ARBA" id="ARBA00009316"/>
    </source>
</evidence>
<evidence type="ECO:0000256" key="6">
    <source>
        <dbReference type="SAM" id="Coils"/>
    </source>
</evidence>
<feature type="coiled-coil region" evidence="6">
    <location>
        <begin position="376"/>
        <end position="438"/>
    </location>
</feature>
<evidence type="ECO:0000256" key="1">
    <source>
        <dbReference type="ARBA" id="ARBA00004300"/>
    </source>
</evidence>
<dbReference type="GO" id="GO:0005813">
    <property type="term" value="C:centrosome"/>
    <property type="evidence" value="ECO:0007669"/>
    <property type="project" value="UniProtKB-SubCell"/>
</dbReference>